<evidence type="ECO:0000256" key="5">
    <source>
        <dbReference type="ARBA" id="ARBA00023118"/>
    </source>
</evidence>
<feature type="domain" description="CRISPR type III-associated protein" evidence="7">
    <location>
        <begin position="7"/>
        <end position="251"/>
    </location>
</feature>
<comment type="similarity">
    <text evidence="2">Belongs to the CRISPR-associated Csm5 family.</text>
</comment>
<dbReference type="GO" id="GO:0051607">
    <property type="term" value="P:defense response to virus"/>
    <property type="evidence" value="ECO:0007669"/>
    <property type="project" value="UniProtKB-KW"/>
</dbReference>
<dbReference type="RefSeq" id="WP_421949831.1">
    <property type="nucleotide sequence ID" value="NZ_CACRUP010000021.1"/>
</dbReference>
<keyword evidence="5" id="KW-0051">Antiviral defense</keyword>
<evidence type="ECO:0000259" key="7">
    <source>
        <dbReference type="Pfam" id="PF03787"/>
    </source>
</evidence>
<evidence type="ECO:0000313" key="8">
    <source>
        <dbReference type="EMBL" id="VYU11351.1"/>
    </source>
</evidence>
<accession>A0A6N3C9W8</accession>
<evidence type="ECO:0000256" key="1">
    <source>
        <dbReference type="ARBA" id="ARBA00003088"/>
    </source>
</evidence>
<evidence type="ECO:0000256" key="6">
    <source>
        <dbReference type="ARBA" id="ARBA00031720"/>
    </source>
</evidence>
<sequence length="355" mass="41330">MKIYEITLESLGPVFVGSGEILKKSAYIYDRKEGRVYIPDERKMINWIIANNLSNSYENFFYYNKNKTKDLYSWFKLNNVLGSYKKLMKYSMPVGDLSRDKRKGLNDIQLFIKGGDGKAYIPGSSLKGAIRNILFAEKNRFSDPQYFTDYINKKENIDSIEKKAVREDENSFKIKVNDKDFVDMMSYLLISDSEPIDLENFVVVQKIDKNVKGRESSISTFRECIKPGTKIKFQMKIKDEFEMNIEDIKSAIEKFYNDIDYYFLQEFGIEEREGAFIYLGGGTGFVSKTSTYSVLGDNEESIDIVGKILSQRTDSRHMKWTKMNNIAPQALKLTKYKNEYYEIGLCKIDFKEVKI</sequence>
<evidence type="ECO:0000256" key="3">
    <source>
        <dbReference type="ARBA" id="ARBA00016113"/>
    </source>
</evidence>
<comment type="function">
    <text evidence="1">This subunit might be involved in maturation of a crRNA intermediate to its mature form.</text>
</comment>
<keyword evidence="4" id="KW-0694">RNA-binding</keyword>
<protein>
    <recommendedName>
        <fullName evidence="3">CRISPR system Cms protein Csm5</fullName>
    </recommendedName>
    <alternativeName>
        <fullName evidence="6">CRISPR type III A-associated protein Csm5</fullName>
    </alternativeName>
</protein>
<organism evidence="8">
    <name type="scientific">Peptoniphilus gorbachii</name>
    <dbReference type="NCBI Taxonomy" id="411567"/>
    <lineage>
        <taxon>Bacteria</taxon>
        <taxon>Bacillati</taxon>
        <taxon>Bacillota</taxon>
        <taxon>Tissierellia</taxon>
        <taxon>Tissierellales</taxon>
        <taxon>Peptoniphilaceae</taxon>
        <taxon>Peptoniphilus</taxon>
    </lineage>
</organism>
<dbReference type="EMBL" id="CACRUP010000021">
    <property type="protein sequence ID" value="VYU11351.1"/>
    <property type="molecule type" value="Genomic_DNA"/>
</dbReference>
<dbReference type="Pfam" id="PF03787">
    <property type="entry name" value="RAMPs"/>
    <property type="match status" value="1"/>
</dbReference>
<dbReference type="PANTHER" id="PTHR38007:SF1">
    <property type="entry name" value="CRISPR SYSTEM CMS PROTEIN CSM5"/>
    <property type="match status" value="1"/>
</dbReference>
<dbReference type="NCBIfam" id="TIGR01899">
    <property type="entry name" value="cas_TM1807_csm5"/>
    <property type="match status" value="1"/>
</dbReference>
<dbReference type="InterPro" id="IPR010173">
    <property type="entry name" value="CRISPR-assoc_Csm5"/>
</dbReference>
<dbReference type="GO" id="GO:0003723">
    <property type="term" value="F:RNA binding"/>
    <property type="evidence" value="ECO:0007669"/>
    <property type="project" value="UniProtKB-KW"/>
</dbReference>
<evidence type="ECO:0000256" key="4">
    <source>
        <dbReference type="ARBA" id="ARBA00022884"/>
    </source>
</evidence>
<evidence type="ECO:0000256" key="2">
    <source>
        <dbReference type="ARBA" id="ARBA00006680"/>
    </source>
</evidence>
<name>A0A6N3C9W8_9FIRM</name>
<proteinExistence type="inferred from homology"/>
<gene>
    <name evidence="8" type="ORF">PGLFYP46_00260</name>
</gene>
<dbReference type="AlphaFoldDB" id="A0A6N3C9W8"/>
<reference evidence="8" key="1">
    <citation type="submission" date="2019-11" db="EMBL/GenBank/DDBJ databases">
        <authorList>
            <person name="Feng L."/>
        </authorList>
    </citation>
    <scope>NUCLEOTIDE SEQUENCE</scope>
    <source>
        <strain evidence="8">PgorbachiiLFYP46</strain>
    </source>
</reference>
<dbReference type="InterPro" id="IPR005537">
    <property type="entry name" value="RAMP_III_fam"/>
</dbReference>
<dbReference type="PANTHER" id="PTHR38007">
    <property type="entry name" value="CRISPR SYSTEM CMS PROTEIN CSM5"/>
    <property type="match status" value="1"/>
</dbReference>